<protein>
    <submittedName>
        <fullName evidence="1">Translesion DNA synthesis-associated protein ImuA</fullName>
    </submittedName>
</protein>
<dbReference type="RefSeq" id="WP_263713433.1">
    <property type="nucleotide sequence ID" value="NZ_JAOWKX010000009.1"/>
</dbReference>
<comment type="caution">
    <text evidence="1">The sequence shown here is derived from an EMBL/GenBank/DDBJ whole genome shotgun (WGS) entry which is preliminary data.</text>
</comment>
<dbReference type="EMBL" id="JAOWKX010000009">
    <property type="protein sequence ID" value="MCV2886142.1"/>
    <property type="molecule type" value="Genomic_DNA"/>
</dbReference>
<keyword evidence="2" id="KW-1185">Reference proteome</keyword>
<dbReference type="Proteomes" id="UP001652504">
    <property type="component" value="Unassembled WGS sequence"/>
</dbReference>
<accession>A0ABT3AC30</accession>
<gene>
    <name evidence="1" type="primary">imuA</name>
    <name evidence="1" type="ORF">OE749_15725</name>
</gene>
<organism evidence="1 2">
    <name type="scientific">Fluctibacter corallii</name>
    <dbReference type="NCBI Taxonomy" id="2984329"/>
    <lineage>
        <taxon>Bacteria</taxon>
        <taxon>Pseudomonadati</taxon>
        <taxon>Pseudomonadota</taxon>
        <taxon>Gammaproteobacteria</taxon>
        <taxon>Alteromonadales</taxon>
        <taxon>Alteromonadaceae</taxon>
        <taxon>Fluctibacter</taxon>
    </lineage>
</organism>
<dbReference type="SUPFAM" id="SSF52540">
    <property type="entry name" value="P-loop containing nucleoside triphosphate hydrolases"/>
    <property type="match status" value="1"/>
</dbReference>
<evidence type="ECO:0000313" key="2">
    <source>
        <dbReference type="Proteomes" id="UP001652504"/>
    </source>
</evidence>
<evidence type="ECO:0000313" key="1">
    <source>
        <dbReference type="EMBL" id="MCV2886142.1"/>
    </source>
</evidence>
<name>A0ABT3AC30_9ALTE</name>
<dbReference type="PIRSF" id="PIRSF037290">
    <property type="entry name" value="UCP037290"/>
    <property type="match status" value="1"/>
</dbReference>
<proteinExistence type="predicted"/>
<dbReference type="Gene3D" id="3.40.50.300">
    <property type="entry name" value="P-loop containing nucleotide triphosphate hydrolases"/>
    <property type="match status" value="1"/>
</dbReference>
<reference evidence="1 2" key="1">
    <citation type="submission" date="2022-10" db="EMBL/GenBank/DDBJ databases">
        <title>Aestuariibacter sp. AA17 isolated from Montipora capitata coral fragment.</title>
        <authorList>
            <person name="Emsley S.A."/>
            <person name="Pfannmuller K.M."/>
            <person name="Loughran R.M."/>
            <person name="Shlafstein M."/>
            <person name="Papke E."/>
            <person name="Saw J.H."/>
            <person name="Ushijima B."/>
            <person name="Videau P."/>
        </authorList>
    </citation>
    <scope>NUCLEOTIDE SEQUENCE [LARGE SCALE GENOMIC DNA]</scope>
    <source>
        <strain evidence="1 2">AA17</strain>
    </source>
</reference>
<dbReference type="NCBIfam" id="NF033429">
    <property type="entry name" value="ImuA_translesion"/>
    <property type="match status" value="1"/>
</dbReference>
<sequence length="236" mass="26457">MNSVIEHLKNKHLVWQASAQTMTSAPPLTGLLSENGNTTGFPELDQHLHEGLPQHGLVDMITPIGIGELRLIFPALQERQTQQGRLFVLIAPPMHIGSEALLEFGFCLSQILIIQPKEPIDALWSAEQCLKSGCCHTVLLWHDNLEIHHVKRLLLAAEQGRSLHILLRSPSASRLSLPVPIALQLHPDEQGIQVDITKRKGGYPTKGIQVHMRHRWSYLTQKTQHNVVPFTRRQAG</sequence>
<dbReference type="InterPro" id="IPR047610">
    <property type="entry name" value="ImuA_translesion"/>
</dbReference>
<dbReference type="InterPro" id="IPR027417">
    <property type="entry name" value="P-loop_NTPase"/>
</dbReference>
<dbReference type="InterPro" id="IPR017166">
    <property type="entry name" value="UCP037290"/>
</dbReference>